<accession>A0A4Y2KLH3</accession>
<evidence type="ECO:0000313" key="1">
    <source>
        <dbReference type="EMBL" id="GBN02909.1"/>
    </source>
</evidence>
<dbReference type="EMBL" id="BGPR01115084">
    <property type="protein sequence ID" value="GBN02909.1"/>
    <property type="molecule type" value="Genomic_DNA"/>
</dbReference>
<dbReference type="Proteomes" id="UP000499080">
    <property type="component" value="Unassembled WGS sequence"/>
</dbReference>
<evidence type="ECO:0000313" key="2">
    <source>
        <dbReference type="Proteomes" id="UP000499080"/>
    </source>
</evidence>
<sequence>MWDHIFDRDINTPKPCLQSCEIGPVPE</sequence>
<protein>
    <submittedName>
        <fullName evidence="1">Uncharacterized protein</fullName>
    </submittedName>
</protein>
<name>A0A4Y2KLH3_ARAVE</name>
<proteinExistence type="predicted"/>
<feature type="non-terminal residue" evidence="1">
    <location>
        <position position="27"/>
    </location>
</feature>
<gene>
    <name evidence="1" type="ORF">AVEN_123336_1</name>
</gene>
<organism evidence="1 2">
    <name type="scientific">Araneus ventricosus</name>
    <name type="common">Orbweaver spider</name>
    <name type="synonym">Epeira ventricosa</name>
    <dbReference type="NCBI Taxonomy" id="182803"/>
    <lineage>
        <taxon>Eukaryota</taxon>
        <taxon>Metazoa</taxon>
        <taxon>Ecdysozoa</taxon>
        <taxon>Arthropoda</taxon>
        <taxon>Chelicerata</taxon>
        <taxon>Arachnida</taxon>
        <taxon>Araneae</taxon>
        <taxon>Araneomorphae</taxon>
        <taxon>Entelegynae</taxon>
        <taxon>Araneoidea</taxon>
        <taxon>Araneidae</taxon>
        <taxon>Araneus</taxon>
    </lineage>
</organism>
<keyword evidence="2" id="KW-1185">Reference proteome</keyword>
<reference evidence="1 2" key="1">
    <citation type="journal article" date="2019" name="Sci. Rep.">
        <title>Orb-weaving spider Araneus ventricosus genome elucidates the spidroin gene catalogue.</title>
        <authorList>
            <person name="Kono N."/>
            <person name="Nakamura H."/>
            <person name="Ohtoshi R."/>
            <person name="Moran D.A.P."/>
            <person name="Shinohara A."/>
            <person name="Yoshida Y."/>
            <person name="Fujiwara M."/>
            <person name="Mori M."/>
            <person name="Tomita M."/>
            <person name="Arakawa K."/>
        </authorList>
    </citation>
    <scope>NUCLEOTIDE SEQUENCE [LARGE SCALE GENOMIC DNA]</scope>
</reference>
<comment type="caution">
    <text evidence="1">The sequence shown here is derived from an EMBL/GenBank/DDBJ whole genome shotgun (WGS) entry which is preliminary data.</text>
</comment>
<dbReference type="AlphaFoldDB" id="A0A4Y2KLH3"/>